<dbReference type="AlphaFoldDB" id="A0A386HL80"/>
<proteinExistence type="predicted"/>
<dbReference type="Proteomes" id="UP000266118">
    <property type="component" value="Chromosome"/>
</dbReference>
<dbReference type="RefSeq" id="WP_119983878.1">
    <property type="nucleotide sequence ID" value="NZ_CP032489.1"/>
</dbReference>
<dbReference type="InterPro" id="IPR043519">
    <property type="entry name" value="NT_sf"/>
</dbReference>
<keyword evidence="2" id="KW-1185">Reference proteome</keyword>
<dbReference type="OrthoDB" id="121150at2"/>
<name>A0A386HL80_9BACT</name>
<dbReference type="SUPFAM" id="SSF81301">
    <property type="entry name" value="Nucleotidyltransferase"/>
    <property type="match status" value="1"/>
</dbReference>
<protein>
    <recommendedName>
        <fullName evidence="3">Nucleotidyltransferase family protein</fullName>
    </recommendedName>
</protein>
<dbReference type="Gene3D" id="3.30.460.40">
    <property type="match status" value="1"/>
</dbReference>
<dbReference type="KEGG" id="ark:D6B99_00085"/>
<reference evidence="1 2" key="1">
    <citation type="submission" date="2018-09" db="EMBL/GenBank/DDBJ databases">
        <title>Arachidicoccus sp. nov., a bacterium isolated from soil.</title>
        <authorList>
            <person name="Weon H.-Y."/>
            <person name="Kwon S.-W."/>
            <person name="Lee S.A."/>
        </authorList>
    </citation>
    <scope>NUCLEOTIDE SEQUENCE [LARGE SCALE GENOMIC DNA]</scope>
    <source>
        <strain evidence="1 2">KIS59-12</strain>
    </source>
</reference>
<evidence type="ECO:0000313" key="2">
    <source>
        <dbReference type="Proteomes" id="UP000266118"/>
    </source>
</evidence>
<sequence>MKIKEVLNNLEGDFLDFIRLCNHYEVKYLVIGGYAVGIHGYPRTTKDMDVCIELSEENAEKVETVVKEFGFGSLRLSKDDFLKENYITQLGYEPLRIDILNDLDGVPFSQAWGNKRVVKMLDVPVNFIGYNELLAVKAKAGRPQDLADIHKLKQRNKH</sequence>
<dbReference type="EMBL" id="CP032489">
    <property type="protein sequence ID" value="AYD46154.1"/>
    <property type="molecule type" value="Genomic_DNA"/>
</dbReference>
<organism evidence="1 2">
    <name type="scientific">Arachidicoccus soli</name>
    <dbReference type="NCBI Taxonomy" id="2341117"/>
    <lineage>
        <taxon>Bacteria</taxon>
        <taxon>Pseudomonadati</taxon>
        <taxon>Bacteroidota</taxon>
        <taxon>Chitinophagia</taxon>
        <taxon>Chitinophagales</taxon>
        <taxon>Chitinophagaceae</taxon>
        <taxon>Arachidicoccus</taxon>
    </lineage>
</organism>
<dbReference type="Pfam" id="PF09970">
    <property type="entry name" value="DUF2204"/>
    <property type="match status" value="1"/>
</dbReference>
<gene>
    <name evidence="1" type="ORF">D6B99_00085</name>
</gene>
<accession>A0A386HL80</accession>
<dbReference type="InterPro" id="IPR018700">
    <property type="entry name" value="DUF2204"/>
</dbReference>
<evidence type="ECO:0008006" key="3">
    <source>
        <dbReference type="Google" id="ProtNLM"/>
    </source>
</evidence>
<evidence type="ECO:0000313" key="1">
    <source>
        <dbReference type="EMBL" id="AYD46154.1"/>
    </source>
</evidence>